<organism evidence="1 2">
    <name type="scientific">Marchantia polymorpha subsp. ruderalis</name>
    <dbReference type="NCBI Taxonomy" id="1480154"/>
    <lineage>
        <taxon>Eukaryota</taxon>
        <taxon>Viridiplantae</taxon>
        <taxon>Streptophyta</taxon>
        <taxon>Embryophyta</taxon>
        <taxon>Marchantiophyta</taxon>
        <taxon>Marchantiopsida</taxon>
        <taxon>Marchantiidae</taxon>
        <taxon>Marchantiales</taxon>
        <taxon>Marchantiaceae</taxon>
        <taxon>Marchantia</taxon>
    </lineage>
</organism>
<keyword evidence="2" id="KW-1185">Reference proteome</keyword>
<dbReference type="Proteomes" id="UP000077202">
    <property type="component" value="Unassembled WGS sequence"/>
</dbReference>
<name>A0A176VCF4_MARPO</name>
<comment type="caution">
    <text evidence="1">The sequence shown here is derived from an EMBL/GenBank/DDBJ whole genome shotgun (WGS) entry which is preliminary data.</text>
</comment>
<reference evidence="1" key="1">
    <citation type="submission" date="2016-03" db="EMBL/GenBank/DDBJ databases">
        <title>Mechanisms controlling the formation of the plant cell surface in tip-growing cells are functionally conserved among land plants.</title>
        <authorList>
            <person name="Honkanen S."/>
            <person name="Jones V.A."/>
            <person name="Morieri G."/>
            <person name="Champion C."/>
            <person name="Hetherington A.J."/>
            <person name="Kelly S."/>
            <person name="Saint-Marcoux D."/>
            <person name="Proust H."/>
            <person name="Prescott H."/>
            <person name="Dolan L."/>
        </authorList>
    </citation>
    <scope>NUCLEOTIDE SEQUENCE [LARGE SCALE GENOMIC DNA]</scope>
    <source>
        <tissue evidence="1">Whole gametophyte</tissue>
    </source>
</reference>
<accession>A0A176VCF4</accession>
<dbReference type="EMBL" id="LVLJ01004028">
    <property type="protein sequence ID" value="OAE18544.1"/>
    <property type="molecule type" value="Genomic_DNA"/>
</dbReference>
<evidence type="ECO:0000313" key="2">
    <source>
        <dbReference type="Proteomes" id="UP000077202"/>
    </source>
</evidence>
<dbReference type="AlphaFoldDB" id="A0A176VCF4"/>
<protein>
    <submittedName>
        <fullName evidence="1">Uncharacterized protein</fullName>
    </submittedName>
</protein>
<gene>
    <name evidence="1" type="ORF">AXG93_1923s1000</name>
</gene>
<evidence type="ECO:0000313" key="1">
    <source>
        <dbReference type="EMBL" id="OAE18544.1"/>
    </source>
</evidence>
<proteinExistence type="predicted"/>
<sequence>MKAQCLQIEEEDINESSGTASQYLLTLEEWAEMELEEVETNNEWPSAEDLRPSKWRTLVVPAEDPLEKGEEQVGDTEVSLSTVNLNCGKGPSTEVSKLAK</sequence>